<evidence type="ECO:0000313" key="2">
    <source>
        <dbReference type="EMBL" id="PWA58343.1"/>
    </source>
</evidence>
<name>A0A2U1MAS5_ARTAN</name>
<feature type="region of interest" description="Disordered" evidence="1">
    <location>
        <begin position="51"/>
        <end position="84"/>
    </location>
</feature>
<gene>
    <name evidence="2" type="ORF">CTI12_AA400730</name>
</gene>
<comment type="caution">
    <text evidence="2">The sequence shown here is derived from an EMBL/GenBank/DDBJ whole genome shotgun (WGS) entry which is preliminary data.</text>
</comment>
<keyword evidence="3" id="KW-1185">Reference proteome</keyword>
<organism evidence="2 3">
    <name type="scientific">Artemisia annua</name>
    <name type="common">Sweet wormwood</name>
    <dbReference type="NCBI Taxonomy" id="35608"/>
    <lineage>
        <taxon>Eukaryota</taxon>
        <taxon>Viridiplantae</taxon>
        <taxon>Streptophyta</taxon>
        <taxon>Embryophyta</taxon>
        <taxon>Tracheophyta</taxon>
        <taxon>Spermatophyta</taxon>
        <taxon>Magnoliopsida</taxon>
        <taxon>eudicotyledons</taxon>
        <taxon>Gunneridae</taxon>
        <taxon>Pentapetalae</taxon>
        <taxon>asterids</taxon>
        <taxon>campanulids</taxon>
        <taxon>Asterales</taxon>
        <taxon>Asteraceae</taxon>
        <taxon>Asteroideae</taxon>
        <taxon>Anthemideae</taxon>
        <taxon>Artemisiinae</taxon>
        <taxon>Artemisia</taxon>
    </lineage>
</organism>
<protein>
    <submittedName>
        <fullName evidence="2">Uncharacterized protein</fullName>
    </submittedName>
</protein>
<evidence type="ECO:0000256" key="1">
    <source>
        <dbReference type="SAM" id="MobiDB-lite"/>
    </source>
</evidence>
<accession>A0A2U1MAS5</accession>
<dbReference type="Proteomes" id="UP000245207">
    <property type="component" value="Unassembled WGS sequence"/>
</dbReference>
<reference evidence="2 3" key="1">
    <citation type="journal article" date="2018" name="Mol. Plant">
        <title>The genome of Artemisia annua provides insight into the evolution of Asteraceae family and artemisinin biosynthesis.</title>
        <authorList>
            <person name="Shen Q."/>
            <person name="Zhang L."/>
            <person name="Liao Z."/>
            <person name="Wang S."/>
            <person name="Yan T."/>
            <person name="Shi P."/>
            <person name="Liu M."/>
            <person name="Fu X."/>
            <person name="Pan Q."/>
            <person name="Wang Y."/>
            <person name="Lv Z."/>
            <person name="Lu X."/>
            <person name="Zhang F."/>
            <person name="Jiang W."/>
            <person name="Ma Y."/>
            <person name="Chen M."/>
            <person name="Hao X."/>
            <person name="Li L."/>
            <person name="Tang Y."/>
            <person name="Lv G."/>
            <person name="Zhou Y."/>
            <person name="Sun X."/>
            <person name="Brodelius P.E."/>
            <person name="Rose J.K.C."/>
            <person name="Tang K."/>
        </authorList>
    </citation>
    <scope>NUCLEOTIDE SEQUENCE [LARGE SCALE GENOMIC DNA]</scope>
    <source>
        <strain evidence="3">cv. Huhao1</strain>
        <tissue evidence="2">Leaf</tissue>
    </source>
</reference>
<dbReference type="AlphaFoldDB" id="A0A2U1MAS5"/>
<dbReference type="EMBL" id="PKPP01005918">
    <property type="protein sequence ID" value="PWA58343.1"/>
    <property type="molecule type" value="Genomic_DNA"/>
</dbReference>
<proteinExistence type="predicted"/>
<sequence>MEKKNETIEKLTNEATFVLDDCLLLLSKDEDKLVKFVEQLISIKKEVEVEVPNPPSRKTGDLRNLKNNVVKNPPGAKIKGDVKGARRKNGREIALQARAKTKKKC</sequence>
<evidence type="ECO:0000313" key="3">
    <source>
        <dbReference type="Proteomes" id="UP000245207"/>
    </source>
</evidence>